<keyword evidence="1" id="KW-0732">Signal</keyword>
<reference evidence="2" key="1">
    <citation type="journal article" date="2021" name="Sci. Rep.">
        <title>Diploid genomic architecture of Nitzschia inconspicua, an elite biomass production diatom.</title>
        <authorList>
            <person name="Oliver A."/>
            <person name="Podell S."/>
            <person name="Pinowska A."/>
            <person name="Traller J.C."/>
            <person name="Smith S.R."/>
            <person name="McClure R."/>
            <person name="Beliaev A."/>
            <person name="Bohutskyi P."/>
            <person name="Hill E.A."/>
            <person name="Rabines A."/>
            <person name="Zheng H."/>
            <person name="Allen L.Z."/>
            <person name="Kuo A."/>
            <person name="Grigoriev I.V."/>
            <person name="Allen A.E."/>
            <person name="Hazlebeck D."/>
            <person name="Allen E.E."/>
        </authorList>
    </citation>
    <scope>NUCLEOTIDE SEQUENCE</scope>
    <source>
        <strain evidence="2">Hildebrandi</strain>
    </source>
</reference>
<reference evidence="2" key="2">
    <citation type="submission" date="2021-04" db="EMBL/GenBank/DDBJ databases">
        <authorList>
            <person name="Podell S."/>
        </authorList>
    </citation>
    <scope>NUCLEOTIDE SEQUENCE</scope>
    <source>
        <strain evidence="2">Hildebrandi</strain>
    </source>
</reference>
<evidence type="ECO:0000256" key="1">
    <source>
        <dbReference type="SAM" id="SignalP"/>
    </source>
</evidence>
<name>A0A9K3Q6F2_9STRA</name>
<dbReference type="EMBL" id="JAGRRH010000003">
    <property type="protein sequence ID" value="KAG7372703.1"/>
    <property type="molecule type" value="Genomic_DNA"/>
</dbReference>
<comment type="caution">
    <text evidence="2">The sequence shown here is derived from an EMBL/GenBank/DDBJ whole genome shotgun (WGS) entry which is preliminary data.</text>
</comment>
<keyword evidence="3" id="KW-1185">Reference proteome</keyword>
<evidence type="ECO:0000313" key="3">
    <source>
        <dbReference type="Proteomes" id="UP000693970"/>
    </source>
</evidence>
<evidence type="ECO:0000313" key="2">
    <source>
        <dbReference type="EMBL" id="KAG7372703.1"/>
    </source>
</evidence>
<proteinExistence type="predicted"/>
<dbReference type="PANTHER" id="PTHR40274:SF3">
    <property type="entry name" value="VIRGINIAMYCIN B LYASE"/>
    <property type="match status" value="1"/>
</dbReference>
<accession>A0A9K3Q6F2</accession>
<dbReference type="AlphaFoldDB" id="A0A9K3Q6F2"/>
<feature type="signal peptide" evidence="1">
    <location>
        <begin position="1"/>
        <end position="22"/>
    </location>
</feature>
<protein>
    <submittedName>
        <fullName evidence="2">SMP-30/gluconolaconase/LRE-like domain containing protein</fullName>
    </submittedName>
</protein>
<dbReference type="InterPro" id="IPR051344">
    <property type="entry name" value="Vgb"/>
</dbReference>
<dbReference type="PANTHER" id="PTHR40274">
    <property type="entry name" value="VIRGINIAMYCIN B LYASE"/>
    <property type="match status" value="1"/>
</dbReference>
<dbReference type="OrthoDB" id="10500227at2759"/>
<sequence length="588" mass="61443">MKIHLLLTTAVSVATLLAVVAADTHRALRGGEEDMLHRKLAPAPKVEICHIPPGNPQNSHTITVSQNAVKAHLAHGDTLGPCKEGPCDLKTYTLSEDFNEGSSVNVGSTQVPDQLQLDNSATPFNFIWVAASSRGTVIKVDTNTGDILGEYRTTPSQNGSPSRTTVDSDGSVWVANRAGAGSVVHIGLVENGQCEDRNNNGVIDTSTGLGDIKQWTDLTGTRSVGTAEDECIVSYTLVSSSGTRHVSVNQDNDIWVSGTGGQKWDKVKGGNVNLDPNSGEIIAQYNSVGFGGYGGLIDGNGVIWSSRPLLRWDTAKDLIGANGDPPGPNIGPPTEGLNWAGQNNFDSYGLCVDPYGNVWNTQLSGGLIHKYDPDGQYLGGFEHGNFNAQGCVAGPNGDIWVAHSLASATTVGHLKNDGTFVGNVDLDSGVGPTGVAVDANGKIWSANINSNTLSRIDPSLNGGVGGVDLTVNLGAGAGPYNYSDMTGSTLVAPPNFGTWTVIFDGGVADKVWQGLVWNEITPSDSTLTVQASTSSDGETFGALEAVTKDTPLTATGQYLKVVVSFQRATIGGDPQDTTPILNDLTILC</sequence>
<feature type="chain" id="PRO_5039923035" evidence="1">
    <location>
        <begin position="23"/>
        <end position="588"/>
    </location>
</feature>
<organism evidence="2 3">
    <name type="scientific">Nitzschia inconspicua</name>
    <dbReference type="NCBI Taxonomy" id="303405"/>
    <lineage>
        <taxon>Eukaryota</taxon>
        <taxon>Sar</taxon>
        <taxon>Stramenopiles</taxon>
        <taxon>Ochrophyta</taxon>
        <taxon>Bacillariophyta</taxon>
        <taxon>Bacillariophyceae</taxon>
        <taxon>Bacillariophycidae</taxon>
        <taxon>Bacillariales</taxon>
        <taxon>Bacillariaceae</taxon>
        <taxon>Nitzschia</taxon>
    </lineage>
</organism>
<dbReference type="Proteomes" id="UP000693970">
    <property type="component" value="Unassembled WGS sequence"/>
</dbReference>
<gene>
    <name evidence="2" type="ORF">IV203_018846</name>
</gene>